<keyword evidence="1" id="KW-0812">Transmembrane</keyword>
<name>A0A3M7STE5_BRAPC</name>
<evidence type="ECO:0000313" key="3">
    <source>
        <dbReference type="Proteomes" id="UP000276133"/>
    </source>
</evidence>
<sequence>MLDNTLSMLELRLLFLCTSRRFELAVADEDDEADDELEFDSSTNWAAVVGVGVCGGGGVVWIVFVEYEVEVKGFWLSGRLCASARFGLVQTGQRFDAF</sequence>
<protein>
    <submittedName>
        <fullName evidence="2">Uncharacterized protein</fullName>
    </submittedName>
</protein>
<organism evidence="2 3">
    <name type="scientific">Brachionus plicatilis</name>
    <name type="common">Marine rotifer</name>
    <name type="synonym">Brachionus muelleri</name>
    <dbReference type="NCBI Taxonomy" id="10195"/>
    <lineage>
        <taxon>Eukaryota</taxon>
        <taxon>Metazoa</taxon>
        <taxon>Spiralia</taxon>
        <taxon>Gnathifera</taxon>
        <taxon>Rotifera</taxon>
        <taxon>Eurotatoria</taxon>
        <taxon>Monogononta</taxon>
        <taxon>Pseudotrocha</taxon>
        <taxon>Ploima</taxon>
        <taxon>Brachionidae</taxon>
        <taxon>Brachionus</taxon>
    </lineage>
</organism>
<keyword evidence="1" id="KW-1133">Transmembrane helix</keyword>
<dbReference type="EMBL" id="REGN01000797">
    <property type="protein sequence ID" value="RNA39016.1"/>
    <property type="molecule type" value="Genomic_DNA"/>
</dbReference>
<feature type="transmembrane region" description="Helical" evidence="1">
    <location>
        <begin position="45"/>
        <end position="65"/>
    </location>
</feature>
<reference evidence="2 3" key="1">
    <citation type="journal article" date="2018" name="Sci. Rep.">
        <title>Genomic signatures of local adaptation to the degree of environmental predictability in rotifers.</title>
        <authorList>
            <person name="Franch-Gras L."/>
            <person name="Hahn C."/>
            <person name="Garcia-Roger E.M."/>
            <person name="Carmona M.J."/>
            <person name="Serra M."/>
            <person name="Gomez A."/>
        </authorList>
    </citation>
    <scope>NUCLEOTIDE SEQUENCE [LARGE SCALE GENOMIC DNA]</scope>
    <source>
        <strain evidence="2">HYR1</strain>
    </source>
</reference>
<gene>
    <name evidence="2" type="ORF">BpHYR1_033469</name>
</gene>
<evidence type="ECO:0000256" key="1">
    <source>
        <dbReference type="SAM" id="Phobius"/>
    </source>
</evidence>
<keyword evidence="1" id="KW-0472">Membrane</keyword>
<evidence type="ECO:0000313" key="2">
    <source>
        <dbReference type="EMBL" id="RNA39016.1"/>
    </source>
</evidence>
<dbReference type="Proteomes" id="UP000276133">
    <property type="component" value="Unassembled WGS sequence"/>
</dbReference>
<keyword evidence="3" id="KW-1185">Reference proteome</keyword>
<accession>A0A3M7STE5</accession>
<comment type="caution">
    <text evidence="2">The sequence shown here is derived from an EMBL/GenBank/DDBJ whole genome shotgun (WGS) entry which is preliminary data.</text>
</comment>
<proteinExistence type="predicted"/>
<dbReference type="AlphaFoldDB" id="A0A3M7STE5"/>